<protein>
    <submittedName>
        <fullName evidence="2">Uncharacterized protein</fullName>
    </submittedName>
</protein>
<name>A0A2H3DW98_ARMGA</name>
<proteinExistence type="predicted"/>
<reference evidence="2" key="2">
    <citation type="journal article" date="2017" name="Nat. Ecol. Evol.">
        <title>Lineage-specific genetic innovations streamline the genomes of Armillaria species to pathogenesis.</title>
        <authorList>
            <consortium name="DOE Joint Genome Institute"/>
            <person name="Sipos G."/>
            <person name="Prasanna A.N."/>
            <person name="Walter M.C."/>
            <person name="O'Connor E."/>
            <person name="Balint B."/>
            <person name="Krizsan K."/>
            <person name="Kiss B."/>
            <person name="Hess J."/>
            <person name="Varga T."/>
            <person name="Slot J."/>
            <person name="Riley R."/>
            <person name="Boka B."/>
            <person name="Rigling D."/>
            <person name="Barry K."/>
            <person name="Lee J."/>
            <person name="Mihaltcheva S."/>
            <person name="LaButti K."/>
            <person name="Lipzen A."/>
            <person name="Waldron R."/>
            <person name="Moloney N.M."/>
            <person name="Sperisen C."/>
            <person name="Kredics L."/>
            <person name="Vagvolgyi C."/>
            <person name="Patrignani A."/>
            <person name="Fitzpatrick D."/>
            <person name="Nagy I."/>
            <person name="Doyle S."/>
            <person name="Anderson J."/>
            <person name="Grigoriev I.V."/>
            <person name="Guldener U."/>
            <person name="Munsterkotter M."/>
            <person name="Nagy L.G."/>
        </authorList>
    </citation>
    <scope>NUCLEOTIDE SEQUENCE [LARGE SCALE GENOMIC DNA]</scope>
    <source>
        <strain evidence="2">Ar21-2</strain>
    </source>
</reference>
<dbReference type="InParanoid" id="A0A2H3DW98"/>
<feature type="compositionally biased region" description="Polar residues" evidence="1">
    <location>
        <begin position="12"/>
        <end position="26"/>
    </location>
</feature>
<gene>
    <name evidence="3" type="ORF">ARMGADRAFT_1007516</name>
    <name evidence="2" type="ORF">ARMGADRAFT_1013541</name>
</gene>
<accession>A0A2H3DW98</accession>
<evidence type="ECO:0000313" key="2">
    <source>
        <dbReference type="EMBL" id="PBK91746.1"/>
    </source>
</evidence>
<sequence>MQISPSDAIGSHLQTGNSNFNDISDYGQHSTNESVCQCRDNSPVPVLRRNRRRPCRHPIPIQRTPMMPPEASNTPTFAMMGNTRATSIWRNHAVTSIHLGLYVVFAVPHPHGAWPHPSAVRVPLFIFGVDKDEVRAHEGNEKTDSFKPSTMTRW</sequence>
<dbReference type="AlphaFoldDB" id="A0A2H3DW98"/>
<reference evidence="4" key="1">
    <citation type="journal article" date="2017" name="Nat. Ecol. Evol.">
        <title>Genome expansion and lineage-specific genetic innovations in the forest pathogenic fungi Armillaria.</title>
        <authorList>
            <person name="Sipos G."/>
            <person name="Prasanna A.N."/>
            <person name="Walter M.C."/>
            <person name="O'Connor E."/>
            <person name="Balint B."/>
            <person name="Krizsan K."/>
            <person name="Kiss B."/>
            <person name="Hess J."/>
            <person name="Varga T."/>
            <person name="Slot J."/>
            <person name="Riley R."/>
            <person name="Boka B."/>
            <person name="Rigling D."/>
            <person name="Barry K."/>
            <person name="Lee J."/>
            <person name="Mihaltcheva S."/>
            <person name="LaButti K."/>
            <person name="Lipzen A."/>
            <person name="Waldron R."/>
            <person name="Moloney N.M."/>
            <person name="Sperisen C."/>
            <person name="Kredics L."/>
            <person name="Vagvoelgyi C."/>
            <person name="Patrignani A."/>
            <person name="Fitzpatrick D."/>
            <person name="Nagy I."/>
            <person name="Doyle S."/>
            <person name="Anderson J.B."/>
            <person name="Grigoriev I.V."/>
            <person name="Gueldener U."/>
            <person name="Muensterkoetter M."/>
            <person name="Nagy L.G."/>
        </authorList>
    </citation>
    <scope>NUCLEOTIDE SEQUENCE [LARGE SCALE GENOMIC DNA]</scope>
    <source>
        <strain evidence="4">Ar21-2</strain>
    </source>
</reference>
<evidence type="ECO:0000256" key="1">
    <source>
        <dbReference type="SAM" id="MobiDB-lite"/>
    </source>
</evidence>
<evidence type="ECO:0000313" key="3">
    <source>
        <dbReference type="EMBL" id="PBK98858.1"/>
    </source>
</evidence>
<evidence type="ECO:0000313" key="4">
    <source>
        <dbReference type="Proteomes" id="UP000217790"/>
    </source>
</evidence>
<dbReference type="Proteomes" id="UP000217790">
    <property type="component" value="Unassembled WGS sequence"/>
</dbReference>
<organism evidence="2 4">
    <name type="scientific">Armillaria gallica</name>
    <name type="common">Bulbous honey fungus</name>
    <name type="synonym">Armillaria bulbosa</name>
    <dbReference type="NCBI Taxonomy" id="47427"/>
    <lineage>
        <taxon>Eukaryota</taxon>
        <taxon>Fungi</taxon>
        <taxon>Dikarya</taxon>
        <taxon>Basidiomycota</taxon>
        <taxon>Agaricomycotina</taxon>
        <taxon>Agaricomycetes</taxon>
        <taxon>Agaricomycetidae</taxon>
        <taxon>Agaricales</taxon>
        <taxon>Marasmiineae</taxon>
        <taxon>Physalacriaceae</taxon>
        <taxon>Armillaria</taxon>
    </lineage>
</organism>
<dbReference type="EMBL" id="KZ293647">
    <property type="protein sequence ID" value="PBK98858.1"/>
    <property type="molecule type" value="Genomic_DNA"/>
</dbReference>
<keyword evidence="4" id="KW-1185">Reference proteome</keyword>
<feature type="region of interest" description="Disordered" evidence="1">
    <location>
        <begin position="1"/>
        <end position="26"/>
    </location>
</feature>
<dbReference type="EMBL" id="KZ293660">
    <property type="protein sequence ID" value="PBK91746.1"/>
    <property type="molecule type" value="Genomic_DNA"/>
</dbReference>